<reference evidence="1" key="1">
    <citation type="journal article" date="2023" name="DNA Res.">
        <title>Chromosome-level genome assembly of Phrynocephalus forsythii using third-generation DNA sequencing and Hi-C analysis.</title>
        <authorList>
            <person name="Qi Y."/>
            <person name="Zhao W."/>
            <person name="Zhao Y."/>
            <person name="Niu C."/>
            <person name="Cao S."/>
            <person name="Zhang Y."/>
        </authorList>
    </citation>
    <scope>NUCLEOTIDE SEQUENCE</scope>
    <source>
        <tissue evidence="1">Muscle</tissue>
    </source>
</reference>
<proteinExistence type="predicted"/>
<gene>
    <name evidence="1" type="ORF">JRQ81_010534</name>
</gene>
<comment type="caution">
    <text evidence="1">The sequence shown here is derived from an EMBL/GenBank/DDBJ whole genome shotgun (WGS) entry which is preliminary data.</text>
</comment>
<dbReference type="Proteomes" id="UP001142489">
    <property type="component" value="Unassembled WGS sequence"/>
</dbReference>
<accession>A0A9Q0Y0T4</accession>
<protein>
    <submittedName>
        <fullName evidence="1">Uncharacterized protein</fullName>
    </submittedName>
</protein>
<evidence type="ECO:0000313" key="1">
    <source>
        <dbReference type="EMBL" id="KAJ7338008.1"/>
    </source>
</evidence>
<organism evidence="1 2">
    <name type="scientific">Phrynocephalus forsythii</name>
    <dbReference type="NCBI Taxonomy" id="171643"/>
    <lineage>
        <taxon>Eukaryota</taxon>
        <taxon>Metazoa</taxon>
        <taxon>Chordata</taxon>
        <taxon>Craniata</taxon>
        <taxon>Vertebrata</taxon>
        <taxon>Euteleostomi</taxon>
        <taxon>Lepidosauria</taxon>
        <taxon>Squamata</taxon>
        <taxon>Bifurcata</taxon>
        <taxon>Unidentata</taxon>
        <taxon>Episquamata</taxon>
        <taxon>Toxicofera</taxon>
        <taxon>Iguania</taxon>
        <taxon>Acrodonta</taxon>
        <taxon>Agamidae</taxon>
        <taxon>Agaminae</taxon>
        <taxon>Phrynocephalus</taxon>
    </lineage>
</organism>
<dbReference type="EMBL" id="JAPFRF010000003">
    <property type="protein sequence ID" value="KAJ7338008.1"/>
    <property type="molecule type" value="Genomic_DNA"/>
</dbReference>
<keyword evidence="2" id="KW-1185">Reference proteome</keyword>
<sequence length="63" mass="7325">MEFNFLQGSLKTCLGIRYCEEFYTEQASSDHAEHLKLYSQHVRNVQLLSTGFILKMIQVGCMH</sequence>
<name>A0A9Q0Y0T4_9SAUR</name>
<dbReference type="AlphaFoldDB" id="A0A9Q0Y0T4"/>
<evidence type="ECO:0000313" key="2">
    <source>
        <dbReference type="Proteomes" id="UP001142489"/>
    </source>
</evidence>